<feature type="compositionally biased region" description="Low complexity" evidence="1">
    <location>
        <begin position="1"/>
        <end position="11"/>
    </location>
</feature>
<reference evidence="2 3" key="1">
    <citation type="submission" date="2015-08" db="EMBL/GenBank/DDBJ databases">
        <title>Next Generation Sequencing and Analysis of the Genome of Puccinia sorghi L Schw, the Causal Agent of Maize Common Rust.</title>
        <authorList>
            <person name="Rochi L."/>
            <person name="Burguener G."/>
            <person name="Darino M."/>
            <person name="Turjanski A."/>
            <person name="Kreff E."/>
            <person name="Dieguez M.J."/>
            <person name="Sacco F."/>
        </authorList>
    </citation>
    <scope>NUCLEOTIDE SEQUENCE [LARGE SCALE GENOMIC DNA]</scope>
    <source>
        <strain evidence="2 3">RO10H11247</strain>
    </source>
</reference>
<comment type="caution">
    <text evidence="2">The sequence shown here is derived from an EMBL/GenBank/DDBJ whole genome shotgun (WGS) entry which is preliminary data.</text>
</comment>
<evidence type="ECO:0000256" key="1">
    <source>
        <dbReference type="SAM" id="MobiDB-lite"/>
    </source>
</evidence>
<keyword evidence="3" id="KW-1185">Reference proteome</keyword>
<dbReference type="VEuPathDB" id="FungiDB:VP01_453g17"/>
<dbReference type="AlphaFoldDB" id="A0A0L6UQW4"/>
<protein>
    <submittedName>
        <fullName evidence="2">Uncharacterized protein</fullName>
    </submittedName>
</protein>
<feature type="region of interest" description="Disordered" evidence="1">
    <location>
        <begin position="1"/>
        <end position="46"/>
    </location>
</feature>
<proteinExistence type="predicted"/>
<dbReference type="Proteomes" id="UP000037035">
    <property type="component" value="Unassembled WGS sequence"/>
</dbReference>
<feature type="compositionally biased region" description="Basic and acidic residues" evidence="1">
    <location>
        <begin position="12"/>
        <end position="25"/>
    </location>
</feature>
<organism evidence="2 3">
    <name type="scientific">Puccinia sorghi</name>
    <dbReference type="NCBI Taxonomy" id="27349"/>
    <lineage>
        <taxon>Eukaryota</taxon>
        <taxon>Fungi</taxon>
        <taxon>Dikarya</taxon>
        <taxon>Basidiomycota</taxon>
        <taxon>Pucciniomycotina</taxon>
        <taxon>Pucciniomycetes</taxon>
        <taxon>Pucciniales</taxon>
        <taxon>Pucciniaceae</taxon>
        <taxon>Puccinia</taxon>
    </lineage>
</organism>
<evidence type="ECO:0000313" key="2">
    <source>
        <dbReference type="EMBL" id="KNZ50225.1"/>
    </source>
</evidence>
<sequence length="386" mass="42707">MTESSDSSSKCSTHDDERLCDHQDIQLDSNPEGRPGPTPPILIKHNNPHFDILQLPYGTRTDKNTAKLDASICKMAPGLTRKPTRKPRVSRGIRRTPSTKKCELVMAQLKLLLSVSSPDHQQQEEIPPNANKWALSCPKTDRKQVLMHLNHPKYAGTIIYMLKQEPHPSYMIPRGGNFPSKMMPRGVCLGRTVREVVADEGQLNWGEATKEKGLIVEEVEVTKRSRMASSEEVLNLMTGLSAGHLMNALGESSGLYDALAICSKHLIEHTEAHQALVGMVPKDRLSVWCFWWGFEIALPQESVERLKTAKSIEGAAMQILVALTAAGGAMELLPFIRFIGAYMDMEWGAINEQNQGNGVVIAATWALPMALVPRAWDFDSAVAVLI</sequence>
<dbReference type="OrthoDB" id="2434934at2759"/>
<gene>
    <name evidence="2" type="ORF">VP01_453g17</name>
</gene>
<name>A0A0L6UQW4_9BASI</name>
<dbReference type="EMBL" id="LAVV01009657">
    <property type="protein sequence ID" value="KNZ50225.1"/>
    <property type="molecule type" value="Genomic_DNA"/>
</dbReference>
<evidence type="ECO:0000313" key="3">
    <source>
        <dbReference type="Proteomes" id="UP000037035"/>
    </source>
</evidence>
<accession>A0A0L6UQW4</accession>